<comment type="caution">
    <text evidence="9">The sequence shown here is derived from an EMBL/GenBank/DDBJ whole genome shotgun (WGS) entry which is preliminary data.</text>
</comment>
<dbReference type="SUPFAM" id="SSF56672">
    <property type="entry name" value="DNA/RNA polymerases"/>
    <property type="match status" value="1"/>
</dbReference>
<evidence type="ECO:0000256" key="4">
    <source>
        <dbReference type="ARBA" id="ARBA00022759"/>
    </source>
</evidence>
<sequence length="456" mass="51013">MQKLELKSLPDNKVLPRRSALLLFLTHKIWLRRLSVRTFLLLAGKRLAQKLNALVFREPRRRLLYVRDASSLHFLIDTEEESRLLPASLKDKHLPFLHSLEATNTQQFQWNSLIADVPQPIIGANFLEHYSLRVDLQGKALIHPSVARTHATPTLQPLGSPSASGEEGQNWSPCGDYRHLNTITTPRQILTAASALLLRATFQLFINVTHSLEGVLAYIDGILVTSASEADHALHLHTLFGRLQTVTPQGITPVQEKVTAIRKFPRRCVPKCAQLLQPLHALITPNRVSRHPNQVSDQRSLRSLQRNPGLCHPAQPPSARGSTQHSDSDAAISAVPATLGLSLPQSRYSAFGRELLPAYSAVRHIQSYVKANNFHILTDHKPLTFALHSGPAVNPLARSITSDTFGAQTMRPPMIYIEDNHTFSDPRRRRRGLPPGQQRTMPGHVHDSSHRRPDFP</sequence>
<feature type="domain" description="Reverse transcriptase RNase H-like" evidence="8">
    <location>
        <begin position="343"/>
        <end position="389"/>
    </location>
</feature>
<evidence type="ECO:0000256" key="5">
    <source>
        <dbReference type="ARBA" id="ARBA00022801"/>
    </source>
</evidence>
<dbReference type="InterPro" id="IPR043502">
    <property type="entry name" value="DNA/RNA_pol_sf"/>
</dbReference>
<reference evidence="9 10" key="1">
    <citation type="submission" date="2018-04" db="EMBL/GenBank/DDBJ databases">
        <authorList>
            <person name="Zhang X."/>
            <person name="Yuan J."/>
            <person name="Li F."/>
            <person name="Xiang J."/>
        </authorList>
    </citation>
    <scope>NUCLEOTIDE SEQUENCE [LARGE SCALE GENOMIC DNA]</scope>
    <source>
        <tissue evidence="9">Muscle</tissue>
    </source>
</reference>
<organism evidence="9 10">
    <name type="scientific">Penaeus vannamei</name>
    <name type="common">Whiteleg shrimp</name>
    <name type="synonym">Litopenaeus vannamei</name>
    <dbReference type="NCBI Taxonomy" id="6689"/>
    <lineage>
        <taxon>Eukaryota</taxon>
        <taxon>Metazoa</taxon>
        <taxon>Ecdysozoa</taxon>
        <taxon>Arthropoda</taxon>
        <taxon>Crustacea</taxon>
        <taxon>Multicrustacea</taxon>
        <taxon>Malacostraca</taxon>
        <taxon>Eumalacostraca</taxon>
        <taxon>Eucarida</taxon>
        <taxon>Decapoda</taxon>
        <taxon>Dendrobranchiata</taxon>
        <taxon>Penaeoidea</taxon>
        <taxon>Penaeidae</taxon>
        <taxon>Penaeus</taxon>
    </lineage>
</organism>
<keyword evidence="2" id="KW-0548">Nucleotidyltransferase</keyword>
<evidence type="ECO:0000256" key="3">
    <source>
        <dbReference type="ARBA" id="ARBA00022722"/>
    </source>
</evidence>
<name>A0A423T235_PENVA</name>
<keyword evidence="6" id="KW-0695">RNA-directed DNA polymerase</keyword>
<proteinExistence type="predicted"/>
<keyword evidence="10" id="KW-1185">Reference proteome</keyword>
<dbReference type="Pfam" id="PF17917">
    <property type="entry name" value="RT_RNaseH"/>
    <property type="match status" value="1"/>
</dbReference>
<dbReference type="Proteomes" id="UP000283509">
    <property type="component" value="Unassembled WGS sequence"/>
</dbReference>
<evidence type="ECO:0000256" key="7">
    <source>
        <dbReference type="SAM" id="MobiDB-lite"/>
    </source>
</evidence>
<keyword evidence="4" id="KW-0255">Endonuclease</keyword>
<reference evidence="9 10" key="2">
    <citation type="submission" date="2019-01" db="EMBL/GenBank/DDBJ databases">
        <title>The decoding of complex shrimp genome reveals the adaptation for benthos swimmer, frequently molting mechanism and breeding impact on genome.</title>
        <authorList>
            <person name="Sun Y."/>
            <person name="Gao Y."/>
            <person name="Yu Y."/>
        </authorList>
    </citation>
    <scope>NUCLEOTIDE SEQUENCE [LARGE SCALE GENOMIC DNA]</scope>
    <source>
        <tissue evidence="9">Muscle</tissue>
    </source>
</reference>
<dbReference type="InterPro" id="IPR043128">
    <property type="entry name" value="Rev_trsase/Diguanyl_cyclase"/>
</dbReference>
<feature type="compositionally biased region" description="Polar residues" evidence="7">
    <location>
        <begin position="291"/>
        <end position="306"/>
    </location>
</feature>
<gene>
    <name evidence="9" type="ORF">C7M84_011231</name>
</gene>
<feature type="region of interest" description="Disordered" evidence="7">
    <location>
        <begin position="287"/>
        <end position="329"/>
    </location>
</feature>
<feature type="compositionally biased region" description="Basic and acidic residues" evidence="7">
    <location>
        <begin position="444"/>
        <end position="456"/>
    </location>
</feature>
<feature type="region of interest" description="Disordered" evidence="7">
    <location>
        <begin position="152"/>
        <end position="171"/>
    </location>
</feature>
<evidence type="ECO:0000256" key="1">
    <source>
        <dbReference type="ARBA" id="ARBA00022679"/>
    </source>
</evidence>
<dbReference type="GO" id="GO:0004519">
    <property type="term" value="F:endonuclease activity"/>
    <property type="evidence" value="ECO:0007669"/>
    <property type="project" value="UniProtKB-KW"/>
</dbReference>
<evidence type="ECO:0000313" key="10">
    <source>
        <dbReference type="Proteomes" id="UP000283509"/>
    </source>
</evidence>
<dbReference type="EMBL" id="QCYY01002419">
    <property type="protein sequence ID" value="ROT70481.1"/>
    <property type="molecule type" value="Genomic_DNA"/>
</dbReference>
<protein>
    <recommendedName>
        <fullName evidence="8">Reverse transcriptase RNase H-like domain-containing protein</fullName>
    </recommendedName>
</protein>
<evidence type="ECO:0000259" key="8">
    <source>
        <dbReference type="Pfam" id="PF17917"/>
    </source>
</evidence>
<accession>A0A423T235</accession>
<dbReference type="AlphaFoldDB" id="A0A423T235"/>
<dbReference type="InterPro" id="IPR041373">
    <property type="entry name" value="RT_RNaseH"/>
</dbReference>
<keyword evidence="1" id="KW-0808">Transferase</keyword>
<dbReference type="GO" id="GO:0003964">
    <property type="term" value="F:RNA-directed DNA polymerase activity"/>
    <property type="evidence" value="ECO:0007669"/>
    <property type="project" value="UniProtKB-KW"/>
</dbReference>
<dbReference type="Gene3D" id="3.30.70.270">
    <property type="match status" value="1"/>
</dbReference>
<feature type="region of interest" description="Disordered" evidence="7">
    <location>
        <begin position="418"/>
        <end position="456"/>
    </location>
</feature>
<dbReference type="GO" id="GO:0016787">
    <property type="term" value="F:hydrolase activity"/>
    <property type="evidence" value="ECO:0007669"/>
    <property type="project" value="UniProtKB-KW"/>
</dbReference>
<keyword evidence="3" id="KW-0540">Nuclease</keyword>
<evidence type="ECO:0000313" key="9">
    <source>
        <dbReference type="EMBL" id="ROT70481.1"/>
    </source>
</evidence>
<keyword evidence="5" id="KW-0378">Hydrolase</keyword>
<evidence type="ECO:0000256" key="6">
    <source>
        <dbReference type="ARBA" id="ARBA00022918"/>
    </source>
</evidence>
<evidence type="ECO:0000256" key="2">
    <source>
        <dbReference type="ARBA" id="ARBA00022695"/>
    </source>
</evidence>